<dbReference type="KEGG" id="dalk:DSCA_35010"/>
<evidence type="ECO:0000256" key="2">
    <source>
        <dbReference type="ARBA" id="ARBA00021975"/>
    </source>
</evidence>
<dbReference type="OrthoDB" id="9763467at2"/>
<feature type="compositionally biased region" description="Basic and acidic residues" evidence="6">
    <location>
        <begin position="354"/>
        <end position="365"/>
    </location>
</feature>
<comment type="similarity">
    <text evidence="1 5">Belongs to the DNA mismatch repair MutL/HexB family.</text>
</comment>
<dbReference type="GO" id="GO:0140664">
    <property type="term" value="F:ATP-dependent DNA damage sensor activity"/>
    <property type="evidence" value="ECO:0007669"/>
    <property type="project" value="InterPro"/>
</dbReference>
<dbReference type="Gene3D" id="3.30.1540.20">
    <property type="entry name" value="MutL, C-terminal domain, dimerisation subdomain"/>
    <property type="match status" value="1"/>
</dbReference>
<gene>
    <name evidence="5 9" type="primary">mutL</name>
    <name evidence="9" type="ORF">DSCA_35010</name>
</gene>
<reference evidence="9 10" key="1">
    <citation type="submission" date="2019-11" db="EMBL/GenBank/DDBJ databases">
        <title>Comparative genomics of hydrocarbon-degrading Desulfosarcina strains.</title>
        <authorList>
            <person name="Watanabe M."/>
            <person name="Kojima H."/>
            <person name="Fukui M."/>
        </authorList>
    </citation>
    <scope>NUCLEOTIDE SEQUENCE [LARGE SCALE GENOMIC DNA]</scope>
    <source>
        <strain evidence="9 10">PL12</strain>
    </source>
</reference>
<evidence type="ECO:0000313" key="9">
    <source>
        <dbReference type="EMBL" id="BBO69571.1"/>
    </source>
</evidence>
<evidence type="ECO:0000256" key="4">
    <source>
        <dbReference type="ARBA" id="ARBA00023204"/>
    </source>
</evidence>
<proteinExistence type="inferred from homology"/>
<dbReference type="CDD" id="cd16926">
    <property type="entry name" value="HATPase_MutL-MLH-PMS-like"/>
    <property type="match status" value="1"/>
</dbReference>
<evidence type="ECO:0000256" key="6">
    <source>
        <dbReference type="SAM" id="MobiDB-lite"/>
    </source>
</evidence>
<dbReference type="Pfam" id="PF01119">
    <property type="entry name" value="DNA_mis_repair"/>
    <property type="match status" value="1"/>
</dbReference>
<dbReference type="Pfam" id="PF08676">
    <property type="entry name" value="MutL_C"/>
    <property type="match status" value="1"/>
</dbReference>
<evidence type="ECO:0000256" key="5">
    <source>
        <dbReference type="HAMAP-Rule" id="MF_00149"/>
    </source>
</evidence>
<dbReference type="GO" id="GO:0006298">
    <property type="term" value="P:mismatch repair"/>
    <property type="evidence" value="ECO:0007669"/>
    <property type="project" value="UniProtKB-UniRule"/>
</dbReference>
<dbReference type="FunFam" id="3.30.565.10:FF:000003">
    <property type="entry name" value="DNA mismatch repair endonuclease MutL"/>
    <property type="match status" value="1"/>
</dbReference>
<dbReference type="InterPro" id="IPR036890">
    <property type="entry name" value="HATPase_C_sf"/>
</dbReference>
<dbReference type="SUPFAM" id="SSF54211">
    <property type="entry name" value="Ribosomal protein S5 domain 2-like"/>
    <property type="match status" value="1"/>
</dbReference>
<dbReference type="SUPFAM" id="SSF118116">
    <property type="entry name" value="DNA mismatch repair protein MutL"/>
    <property type="match status" value="1"/>
</dbReference>
<dbReference type="GO" id="GO:0030983">
    <property type="term" value="F:mismatched DNA binding"/>
    <property type="evidence" value="ECO:0007669"/>
    <property type="project" value="InterPro"/>
</dbReference>
<evidence type="ECO:0000259" key="8">
    <source>
        <dbReference type="SMART" id="SM01340"/>
    </source>
</evidence>
<dbReference type="Gene3D" id="3.30.1370.100">
    <property type="entry name" value="MutL, C-terminal domain, regulatory subdomain"/>
    <property type="match status" value="1"/>
</dbReference>
<dbReference type="InterPro" id="IPR020568">
    <property type="entry name" value="Ribosomal_Su5_D2-typ_SF"/>
</dbReference>
<dbReference type="Gene3D" id="3.30.565.10">
    <property type="entry name" value="Histidine kinase-like ATPase, C-terminal domain"/>
    <property type="match status" value="1"/>
</dbReference>
<dbReference type="PROSITE" id="PS00058">
    <property type="entry name" value="DNA_MISMATCH_REPAIR_1"/>
    <property type="match status" value="1"/>
</dbReference>
<dbReference type="SUPFAM" id="SSF55874">
    <property type="entry name" value="ATPase domain of HSP90 chaperone/DNA topoisomerase II/histidine kinase"/>
    <property type="match status" value="1"/>
</dbReference>
<dbReference type="GO" id="GO:0016887">
    <property type="term" value="F:ATP hydrolysis activity"/>
    <property type="evidence" value="ECO:0007669"/>
    <property type="project" value="InterPro"/>
</dbReference>
<protein>
    <recommendedName>
        <fullName evidence="2 5">DNA mismatch repair protein MutL</fullName>
    </recommendedName>
</protein>
<evidence type="ECO:0000313" key="10">
    <source>
        <dbReference type="Proteomes" id="UP000427906"/>
    </source>
</evidence>
<dbReference type="InterPro" id="IPR014790">
    <property type="entry name" value="MutL_C"/>
</dbReference>
<feature type="domain" description="DNA mismatch repair protein S5" evidence="8">
    <location>
        <begin position="209"/>
        <end position="327"/>
    </location>
</feature>
<dbReference type="GO" id="GO:0005524">
    <property type="term" value="F:ATP binding"/>
    <property type="evidence" value="ECO:0007669"/>
    <property type="project" value="InterPro"/>
</dbReference>
<dbReference type="InterPro" id="IPR042120">
    <property type="entry name" value="MutL_C_dimsub"/>
</dbReference>
<keyword evidence="4 5" id="KW-0234">DNA repair</keyword>
<dbReference type="Pfam" id="PF13589">
    <property type="entry name" value="HATPase_c_3"/>
    <property type="match status" value="1"/>
</dbReference>
<feature type="domain" description="MutL C-terminal dimerisation" evidence="7">
    <location>
        <begin position="438"/>
        <end position="581"/>
    </location>
</feature>
<organism evidence="9 10">
    <name type="scientific">Desulfosarcina alkanivorans</name>
    <dbReference type="NCBI Taxonomy" id="571177"/>
    <lineage>
        <taxon>Bacteria</taxon>
        <taxon>Pseudomonadati</taxon>
        <taxon>Thermodesulfobacteriota</taxon>
        <taxon>Desulfobacteria</taxon>
        <taxon>Desulfobacterales</taxon>
        <taxon>Desulfosarcinaceae</taxon>
        <taxon>Desulfosarcina</taxon>
    </lineage>
</organism>
<dbReference type="SMART" id="SM00853">
    <property type="entry name" value="MutL_C"/>
    <property type="match status" value="1"/>
</dbReference>
<dbReference type="InterPro" id="IPR020667">
    <property type="entry name" value="DNA_mismatch_repair_MutL"/>
</dbReference>
<dbReference type="InterPro" id="IPR014721">
    <property type="entry name" value="Ribsml_uS5_D2-typ_fold_subgr"/>
</dbReference>
<keyword evidence="10" id="KW-1185">Reference proteome</keyword>
<accession>A0A5K7YRG0</accession>
<dbReference type="PANTHER" id="PTHR10073:SF12">
    <property type="entry name" value="DNA MISMATCH REPAIR PROTEIN MLH1"/>
    <property type="match status" value="1"/>
</dbReference>
<comment type="function">
    <text evidence="5">This protein is involved in the repair of mismatches in DNA. It is required for dam-dependent methyl-directed DNA mismatch repair. May act as a 'molecular matchmaker', a protein that promotes the formation of a stable complex between two or more DNA-binding proteins in an ATP-dependent manner without itself being part of a final effector complex.</text>
</comment>
<dbReference type="RefSeq" id="WP_155317596.1">
    <property type="nucleotide sequence ID" value="NZ_AP021874.1"/>
</dbReference>
<dbReference type="AlphaFoldDB" id="A0A5K7YRG0"/>
<dbReference type="NCBIfam" id="TIGR00585">
    <property type="entry name" value="mutl"/>
    <property type="match status" value="1"/>
</dbReference>
<dbReference type="HAMAP" id="MF_00149">
    <property type="entry name" value="DNA_mis_repair"/>
    <property type="match status" value="1"/>
</dbReference>
<dbReference type="CDD" id="cd00782">
    <property type="entry name" value="MutL_Trans"/>
    <property type="match status" value="1"/>
</dbReference>
<dbReference type="InterPro" id="IPR014762">
    <property type="entry name" value="DNA_mismatch_repair_CS"/>
</dbReference>
<dbReference type="EMBL" id="AP021874">
    <property type="protein sequence ID" value="BBO69571.1"/>
    <property type="molecule type" value="Genomic_DNA"/>
</dbReference>
<dbReference type="PANTHER" id="PTHR10073">
    <property type="entry name" value="DNA MISMATCH REPAIR PROTEIN MLH, PMS, MUTL"/>
    <property type="match status" value="1"/>
</dbReference>
<dbReference type="InterPro" id="IPR002099">
    <property type="entry name" value="MutL/Mlh/PMS"/>
</dbReference>
<dbReference type="InterPro" id="IPR037198">
    <property type="entry name" value="MutL_C_sf"/>
</dbReference>
<feature type="region of interest" description="Disordered" evidence="6">
    <location>
        <begin position="324"/>
        <end position="424"/>
    </location>
</feature>
<dbReference type="Gene3D" id="3.30.230.10">
    <property type="match status" value="1"/>
</dbReference>
<dbReference type="InterPro" id="IPR038973">
    <property type="entry name" value="MutL/Mlh/Pms-like"/>
</dbReference>
<sequence length="625" mass="69218">MSSIRILPENLSNKIAAGEVVERPASVVKELVENAIDAGSSRIIVEIEQGGRKLIRVSDNGKGMGRDDALLCLERYATSKISREPDLFAIRTLGFRGEALPSIASVSRFTLVTREADADVGTRIDVAGGRINNVSDAGAPPGTMITIAGLFYNTPARRKFLKSINTEMGHIADTLASMALCRPSVQFRLSHNNRIVKSWAPAADPTDRVADVLGTAIRNELHPVQRTTEDIHISGWVAAPRMNRSTARGIYLFVNGRWVRDRVIQHALFAGYRGRLMKGQYPVAVLFLKVPFDQVDVNVHPTKHEIRFVRQKIVHDTLRDTVADALRQSDPNRWDVPEPSDAEPLRQPAQVSEAHGHYADRKLRPAAEQVPRTGFPEPNPPPPPAMDSDAPADPKPAALPPADAPHAPAPSTDGPARRSPPARQAPLWNRRFFADLTLLGQYKGTYIICESDDGLILIDQHAAHERIVFEQLKRRSDGRRPTAQRLLLPETVDLGFREAQILERLAPELDRYGLEIEPFGGNTFVVKAIPTLLDSGGIPTLVTRLVEKTAEIGVGAEMETILDGCLMVMACHNAIRANQQFAETQIKAMLEQLDLCDNPSHCPHGRPIWIRWTVRDLEKQFQRIV</sequence>
<evidence type="ECO:0000256" key="3">
    <source>
        <dbReference type="ARBA" id="ARBA00022763"/>
    </source>
</evidence>
<evidence type="ECO:0000259" key="7">
    <source>
        <dbReference type="SMART" id="SM00853"/>
    </source>
</evidence>
<name>A0A5K7YRG0_9BACT</name>
<evidence type="ECO:0000256" key="1">
    <source>
        <dbReference type="ARBA" id="ARBA00006082"/>
    </source>
</evidence>
<keyword evidence="3 5" id="KW-0227">DNA damage</keyword>
<feature type="compositionally biased region" description="Pro residues" evidence="6">
    <location>
        <begin position="393"/>
        <end position="403"/>
    </location>
</feature>
<dbReference type="InterPro" id="IPR042121">
    <property type="entry name" value="MutL_C_regsub"/>
</dbReference>
<dbReference type="InterPro" id="IPR013507">
    <property type="entry name" value="DNA_mismatch_S5_2-like"/>
</dbReference>
<dbReference type="GO" id="GO:0032300">
    <property type="term" value="C:mismatch repair complex"/>
    <property type="evidence" value="ECO:0007669"/>
    <property type="project" value="InterPro"/>
</dbReference>
<dbReference type="Proteomes" id="UP000427906">
    <property type="component" value="Chromosome"/>
</dbReference>
<dbReference type="SMART" id="SM01340">
    <property type="entry name" value="DNA_mis_repair"/>
    <property type="match status" value="1"/>
</dbReference>